<accession>A0A644TRU4</accession>
<organism evidence="1">
    <name type="scientific">bioreactor metagenome</name>
    <dbReference type="NCBI Taxonomy" id="1076179"/>
    <lineage>
        <taxon>unclassified sequences</taxon>
        <taxon>metagenomes</taxon>
        <taxon>ecological metagenomes</taxon>
    </lineage>
</organism>
<comment type="caution">
    <text evidence="1">The sequence shown here is derived from an EMBL/GenBank/DDBJ whole genome shotgun (WGS) entry which is preliminary data.</text>
</comment>
<dbReference type="InterPro" id="IPR036410">
    <property type="entry name" value="HSP_DnaJ_Cys-rich_dom_sf"/>
</dbReference>
<sequence length="105" mass="11275">MGKSFKVPCDTCDQTGKVCRICEGSREISCNCNDNDDCEICHGTRILDCTACLDCSNCDGLGFIEVYVELCEECGGDGKDSCAICNGTGYNLNDLAEFGIDLSLM</sequence>
<protein>
    <submittedName>
        <fullName evidence="1">Uncharacterized protein</fullName>
    </submittedName>
</protein>
<dbReference type="SUPFAM" id="SSF57938">
    <property type="entry name" value="DnaJ/Hsp40 cysteine-rich domain"/>
    <property type="match status" value="1"/>
</dbReference>
<evidence type="ECO:0000313" key="1">
    <source>
        <dbReference type="EMBL" id="MPL69369.1"/>
    </source>
</evidence>
<gene>
    <name evidence="1" type="ORF">SDC9_15109</name>
</gene>
<name>A0A644TRU4_9ZZZZ</name>
<reference evidence="1" key="1">
    <citation type="submission" date="2019-08" db="EMBL/GenBank/DDBJ databases">
        <authorList>
            <person name="Kucharzyk K."/>
            <person name="Murdoch R.W."/>
            <person name="Higgins S."/>
            <person name="Loffler F."/>
        </authorList>
    </citation>
    <scope>NUCLEOTIDE SEQUENCE</scope>
</reference>
<dbReference type="EMBL" id="VSSQ01000046">
    <property type="protein sequence ID" value="MPL69369.1"/>
    <property type="molecule type" value="Genomic_DNA"/>
</dbReference>
<dbReference type="AlphaFoldDB" id="A0A644TRU4"/>
<proteinExistence type="predicted"/>